<protein>
    <recommendedName>
        <fullName evidence="1">RNase H type-1 domain-containing protein</fullName>
    </recommendedName>
</protein>
<keyword evidence="3" id="KW-1185">Reference proteome</keyword>
<dbReference type="EMBL" id="JAHRHJ020000006">
    <property type="protein sequence ID" value="KAH9312681.1"/>
    <property type="molecule type" value="Genomic_DNA"/>
</dbReference>
<evidence type="ECO:0000259" key="1">
    <source>
        <dbReference type="PROSITE" id="PS50879"/>
    </source>
</evidence>
<name>A0AA38L462_TAXCH</name>
<dbReference type="SUPFAM" id="SSF53098">
    <property type="entry name" value="Ribonuclease H-like"/>
    <property type="match status" value="1"/>
</dbReference>
<dbReference type="OMA" id="YVAFIRG"/>
<evidence type="ECO:0000313" key="2">
    <source>
        <dbReference type="EMBL" id="KAH9312681.1"/>
    </source>
</evidence>
<proteinExistence type="predicted"/>
<reference evidence="2 3" key="1">
    <citation type="journal article" date="2021" name="Nat. Plants">
        <title>The Taxus genome provides insights into paclitaxel biosynthesis.</title>
        <authorList>
            <person name="Xiong X."/>
            <person name="Gou J."/>
            <person name="Liao Q."/>
            <person name="Li Y."/>
            <person name="Zhou Q."/>
            <person name="Bi G."/>
            <person name="Li C."/>
            <person name="Du R."/>
            <person name="Wang X."/>
            <person name="Sun T."/>
            <person name="Guo L."/>
            <person name="Liang H."/>
            <person name="Lu P."/>
            <person name="Wu Y."/>
            <person name="Zhang Z."/>
            <person name="Ro D.K."/>
            <person name="Shang Y."/>
            <person name="Huang S."/>
            <person name="Yan J."/>
        </authorList>
    </citation>
    <scope>NUCLEOTIDE SEQUENCE [LARGE SCALE GENOMIC DNA]</scope>
    <source>
        <strain evidence="2">Ta-2019</strain>
    </source>
</reference>
<dbReference type="GO" id="GO:0004523">
    <property type="term" value="F:RNA-DNA hybrid ribonuclease activity"/>
    <property type="evidence" value="ECO:0007669"/>
    <property type="project" value="InterPro"/>
</dbReference>
<dbReference type="PROSITE" id="PS50879">
    <property type="entry name" value="RNASE_H_1"/>
    <property type="match status" value="1"/>
</dbReference>
<gene>
    <name evidence="2" type="ORF">KI387_027716</name>
</gene>
<dbReference type="GO" id="GO:0003676">
    <property type="term" value="F:nucleic acid binding"/>
    <property type="evidence" value="ECO:0007669"/>
    <property type="project" value="InterPro"/>
</dbReference>
<accession>A0AA38L462</accession>
<comment type="caution">
    <text evidence="2">The sequence shown here is derived from an EMBL/GenBank/DDBJ whole genome shotgun (WGS) entry which is preliminary data.</text>
</comment>
<dbReference type="Proteomes" id="UP000824469">
    <property type="component" value="Unassembled WGS sequence"/>
</dbReference>
<organism evidence="2 3">
    <name type="scientific">Taxus chinensis</name>
    <name type="common">Chinese yew</name>
    <name type="synonym">Taxus wallichiana var. chinensis</name>
    <dbReference type="NCBI Taxonomy" id="29808"/>
    <lineage>
        <taxon>Eukaryota</taxon>
        <taxon>Viridiplantae</taxon>
        <taxon>Streptophyta</taxon>
        <taxon>Embryophyta</taxon>
        <taxon>Tracheophyta</taxon>
        <taxon>Spermatophyta</taxon>
        <taxon>Pinopsida</taxon>
        <taxon>Pinidae</taxon>
        <taxon>Conifers II</taxon>
        <taxon>Cupressales</taxon>
        <taxon>Taxaceae</taxon>
        <taxon>Taxus</taxon>
    </lineage>
</organism>
<dbReference type="Gene3D" id="3.30.420.10">
    <property type="entry name" value="Ribonuclease H-like superfamily/Ribonuclease H"/>
    <property type="match status" value="1"/>
</dbReference>
<dbReference type="InterPro" id="IPR002156">
    <property type="entry name" value="RNaseH_domain"/>
</dbReference>
<feature type="non-terminal residue" evidence="2">
    <location>
        <position position="99"/>
    </location>
</feature>
<sequence>ESPGYSAVGWVLKDSRNNEVVVKGSFVNENYSATQAFYVGLIRGLQEAFERKIAHILVYGDSGVVCNQINQHWCVRNKRLLKFYDKAMDLVRCFESFEI</sequence>
<dbReference type="Pfam" id="PF13456">
    <property type="entry name" value="RVT_3"/>
    <property type="match status" value="1"/>
</dbReference>
<dbReference type="InterPro" id="IPR012337">
    <property type="entry name" value="RNaseH-like_sf"/>
</dbReference>
<dbReference type="AlphaFoldDB" id="A0AA38L462"/>
<evidence type="ECO:0000313" key="3">
    <source>
        <dbReference type="Proteomes" id="UP000824469"/>
    </source>
</evidence>
<feature type="non-terminal residue" evidence="2">
    <location>
        <position position="1"/>
    </location>
</feature>
<dbReference type="InterPro" id="IPR036397">
    <property type="entry name" value="RNaseH_sf"/>
</dbReference>
<feature type="domain" description="RNase H type-1" evidence="1">
    <location>
        <begin position="1"/>
        <end position="99"/>
    </location>
</feature>